<accession>A0A4Q9KPI6</accession>
<evidence type="ECO:0000256" key="4">
    <source>
        <dbReference type="ARBA" id="ARBA00023163"/>
    </source>
</evidence>
<dbReference type="GO" id="GO:0045892">
    <property type="term" value="P:negative regulation of DNA-templated transcription"/>
    <property type="evidence" value="ECO:0007669"/>
    <property type="project" value="InterPro"/>
</dbReference>
<dbReference type="PRINTS" id="PR00400">
    <property type="entry name" value="TETREPRESSOR"/>
</dbReference>
<dbReference type="Gene3D" id="1.10.10.60">
    <property type="entry name" value="Homeodomain-like"/>
    <property type="match status" value="1"/>
</dbReference>
<organism evidence="7 8">
    <name type="scientific">Propioniciclava tarda</name>
    <dbReference type="NCBI Taxonomy" id="433330"/>
    <lineage>
        <taxon>Bacteria</taxon>
        <taxon>Bacillati</taxon>
        <taxon>Actinomycetota</taxon>
        <taxon>Actinomycetes</taxon>
        <taxon>Propionibacteriales</taxon>
        <taxon>Propionibacteriaceae</taxon>
        <taxon>Propioniciclava</taxon>
    </lineage>
</organism>
<protein>
    <submittedName>
        <fullName evidence="7">TetR family transcriptional regulator</fullName>
    </submittedName>
</protein>
<evidence type="ECO:0000259" key="6">
    <source>
        <dbReference type="PROSITE" id="PS50977"/>
    </source>
</evidence>
<dbReference type="GO" id="GO:0003700">
    <property type="term" value="F:DNA-binding transcription factor activity"/>
    <property type="evidence" value="ECO:0007669"/>
    <property type="project" value="TreeGrafter"/>
</dbReference>
<keyword evidence="2" id="KW-0805">Transcription regulation</keyword>
<name>A0A4Q9KPI6_PROTD</name>
<gene>
    <name evidence="7" type="ORF">ET996_02860</name>
</gene>
<dbReference type="PANTHER" id="PTHR30055">
    <property type="entry name" value="HTH-TYPE TRANSCRIPTIONAL REGULATOR RUTR"/>
    <property type="match status" value="1"/>
</dbReference>
<dbReference type="InterPro" id="IPR004111">
    <property type="entry name" value="Repressor_TetR_C"/>
</dbReference>
<feature type="DNA-binding region" description="H-T-H motif" evidence="5">
    <location>
        <begin position="70"/>
        <end position="89"/>
    </location>
</feature>
<dbReference type="GO" id="GO:0000976">
    <property type="term" value="F:transcription cis-regulatory region binding"/>
    <property type="evidence" value="ECO:0007669"/>
    <property type="project" value="TreeGrafter"/>
</dbReference>
<reference evidence="7 8" key="1">
    <citation type="submission" date="2019-01" db="EMBL/GenBank/DDBJ databases">
        <title>Lactibacter flavus gen. nov., sp. nov., a novel bacterium of the family Propionibacteriaceae isolated from raw milk and dairy products.</title>
        <authorList>
            <person name="Huptas C."/>
            <person name="Wenning M."/>
            <person name="Breitenwieser F."/>
            <person name="Doll E."/>
            <person name="Von Neubeck M."/>
            <person name="Busse H.-J."/>
            <person name="Scherer S."/>
        </authorList>
    </citation>
    <scope>NUCLEOTIDE SEQUENCE [LARGE SCALE GENOMIC DNA]</scope>
    <source>
        <strain evidence="7 8">DSM 22130</strain>
    </source>
</reference>
<evidence type="ECO:0000256" key="5">
    <source>
        <dbReference type="PROSITE-ProRule" id="PRU00335"/>
    </source>
</evidence>
<proteinExistence type="predicted"/>
<keyword evidence="3 5" id="KW-0238">DNA-binding</keyword>
<dbReference type="Pfam" id="PF00440">
    <property type="entry name" value="TetR_N"/>
    <property type="match status" value="1"/>
</dbReference>
<dbReference type="AlphaFoldDB" id="A0A4Q9KPI6"/>
<keyword evidence="4" id="KW-0804">Transcription</keyword>
<dbReference type="OrthoDB" id="3819648at2"/>
<keyword evidence="8" id="KW-1185">Reference proteome</keyword>
<feature type="domain" description="HTH tetR-type" evidence="6">
    <location>
        <begin position="47"/>
        <end position="107"/>
    </location>
</feature>
<evidence type="ECO:0000256" key="2">
    <source>
        <dbReference type="ARBA" id="ARBA00023015"/>
    </source>
</evidence>
<dbReference type="SUPFAM" id="SSF48498">
    <property type="entry name" value="Tetracyclin repressor-like, C-terminal domain"/>
    <property type="match status" value="1"/>
</dbReference>
<comment type="caution">
    <text evidence="7">The sequence shown here is derived from an EMBL/GenBank/DDBJ whole genome shotgun (WGS) entry which is preliminary data.</text>
</comment>
<dbReference type="Gene3D" id="1.10.357.10">
    <property type="entry name" value="Tetracycline Repressor, domain 2"/>
    <property type="match status" value="1"/>
</dbReference>
<dbReference type="GO" id="GO:0046677">
    <property type="term" value="P:response to antibiotic"/>
    <property type="evidence" value="ECO:0007669"/>
    <property type="project" value="InterPro"/>
</dbReference>
<dbReference type="EMBL" id="SDMR01000002">
    <property type="protein sequence ID" value="TBT95930.1"/>
    <property type="molecule type" value="Genomic_DNA"/>
</dbReference>
<evidence type="ECO:0000256" key="1">
    <source>
        <dbReference type="ARBA" id="ARBA00022491"/>
    </source>
</evidence>
<dbReference type="Pfam" id="PF02909">
    <property type="entry name" value="TetR_C_1"/>
    <property type="match status" value="1"/>
</dbReference>
<dbReference type="InterPro" id="IPR036271">
    <property type="entry name" value="Tet_transcr_reg_TetR-rel_C_sf"/>
</dbReference>
<dbReference type="InterPro" id="IPR050109">
    <property type="entry name" value="HTH-type_TetR-like_transc_reg"/>
</dbReference>
<dbReference type="PANTHER" id="PTHR30055:SF151">
    <property type="entry name" value="TRANSCRIPTIONAL REGULATORY PROTEIN"/>
    <property type="match status" value="1"/>
</dbReference>
<evidence type="ECO:0000313" key="8">
    <source>
        <dbReference type="Proteomes" id="UP000291933"/>
    </source>
</evidence>
<dbReference type="InterPro" id="IPR003012">
    <property type="entry name" value="Tet_transcr_reg_TetR"/>
</dbReference>
<dbReference type="PROSITE" id="PS50977">
    <property type="entry name" value="HTH_TETR_2"/>
    <property type="match status" value="1"/>
</dbReference>
<dbReference type="InterPro" id="IPR009057">
    <property type="entry name" value="Homeodomain-like_sf"/>
</dbReference>
<evidence type="ECO:0000256" key="3">
    <source>
        <dbReference type="ARBA" id="ARBA00023125"/>
    </source>
</evidence>
<evidence type="ECO:0000313" key="7">
    <source>
        <dbReference type="EMBL" id="TBT95930.1"/>
    </source>
</evidence>
<sequence length="231" mass="24571">MPQRSGGASRGSGTRDDGKADGRLIAPVWLCSWALGPAWLGSVRSVALNRDEVVDAACVILDEFGLTDLTMRRLGDALGVRAGALYYHVPNKQTLLAWVSDRILADVRPVQGDWRSALSGWAWNLREVLLAHRDSADLVASARAMGISELDAVSAPTAALSAAGLSHPDADAAASALLHFVLGHVAEEQARADWERFGQPDPDRGPTATEQTFAVGVQLLVDGVKARFSPL</sequence>
<dbReference type="InterPro" id="IPR001647">
    <property type="entry name" value="HTH_TetR"/>
</dbReference>
<dbReference type="PRINTS" id="PR00455">
    <property type="entry name" value="HTHTETR"/>
</dbReference>
<dbReference type="SUPFAM" id="SSF46689">
    <property type="entry name" value="Homeodomain-like"/>
    <property type="match status" value="1"/>
</dbReference>
<keyword evidence="1" id="KW-0678">Repressor</keyword>
<dbReference type="Proteomes" id="UP000291933">
    <property type="component" value="Unassembled WGS sequence"/>
</dbReference>